<keyword evidence="9" id="KW-1185">Reference proteome</keyword>
<dbReference type="GO" id="GO:0005509">
    <property type="term" value="F:calcium ion binding"/>
    <property type="evidence" value="ECO:0007669"/>
    <property type="project" value="InterPro"/>
</dbReference>
<evidence type="ECO:0000256" key="5">
    <source>
        <dbReference type="ARBA" id="ARBA00023180"/>
    </source>
</evidence>
<comment type="subcellular location">
    <subcellularLocation>
        <location evidence="1">Cell membrane</location>
    </subcellularLocation>
</comment>
<feature type="domain" description="Cadherin prodomain" evidence="7">
    <location>
        <begin position="51"/>
        <end position="140"/>
    </location>
</feature>
<evidence type="ECO:0000313" key="9">
    <source>
        <dbReference type="Proteomes" id="UP000824782"/>
    </source>
</evidence>
<feature type="signal peptide" evidence="6">
    <location>
        <begin position="1"/>
        <end position="46"/>
    </location>
</feature>
<dbReference type="FunFam" id="2.60.40.60:FF:000191">
    <property type="entry name" value="Cadherin 1"/>
    <property type="match status" value="1"/>
</dbReference>
<evidence type="ECO:0000256" key="1">
    <source>
        <dbReference type="ARBA" id="ARBA00004236"/>
    </source>
</evidence>
<dbReference type="EMBL" id="WNYA01000007">
    <property type="protein sequence ID" value="KAG8562963.1"/>
    <property type="molecule type" value="Genomic_DNA"/>
</dbReference>
<keyword evidence="5" id="KW-0325">Glycoprotein</keyword>
<organism evidence="8 9">
    <name type="scientific">Engystomops pustulosus</name>
    <name type="common">Tungara frog</name>
    <name type="synonym">Physalaemus pustulosus</name>
    <dbReference type="NCBI Taxonomy" id="76066"/>
    <lineage>
        <taxon>Eukaryota</taxon>
        <taxon>Metazoa</taxon>
        <taxon>Chordata</taxon>
        <taxon>Craniata</taxon>
        <taxon>Vertebrata</taxon>
        <taxon>Euteleostomi</taxon>
        <taxon>Amphibia</taxon>
        <taxon>Batrachia</taxon>
        <taxon>Anura</taxon>
        <taxon>Neobatrachia</taxon>
        <taxon>Hyloidea</taxon>
        <taxon>Leptodactylidae</taxon>
        <taxon>Leiuperinae</taxon>
        <taxon>Engystomops</taxon>
    </lineage>
</organism>
<protein>
    <recommendedName>
        <fullName evidence="7">Cadherin prodomain domain-containing protein</fullName>
    </recommendedName>
</protein>
<evidence type="ECO:0000256" key="6">
    <source>
        <dbReference type="SAM" id="SignalP"/>
    </source>
</evidence>
<sequence length="155" mass="17586">MRRRDGLDFHFHPNAGVKQHSEISGTMKVTHLALLILLVKVSLVVSEEPEQCKPGFSEQRYAFTVTRKVLERRRVIGKVSFTSCSANNRALYSSDDTRFQVFPDGKVTVKRQLTLHDGSVSFVLNAWDAKGTRHSVPILVWNEREQQVADSFGRS</sequence>
<keyword evidence="2" id="KW-1003">Cell membrane</keyword>
<evidence type="ECO:0000256" key="3">
    <source>
        <dbReference type="ARBA" id="ARBA00022889"/>
    </source>
</evidence>
<keyword evidence="4" id="KW-0472">Membrane</keyword>
<dbReference type="SUPFAM" id="SSF49313">
    <property type="entry name" value="Cadherin-like"/>
    <property type="match status" value="1"/>
</dbReference>
<dbReference type="Gene3D" id="2.60.40.60">
    <property type="entry name" value="Cadherins"/>
    <property type="match status" value="1"/>
</dbReference>
<proteinExistence type="predicted"/>
<dbReference type="InterPro" id="IPR014868">
    <property type="entry name" value="Cadherin_pro_dom"/>
</dbReference>
<evidence type="ECO:0000256" key="4">
    <source>
        <dbReference type="ARBA" id="ARBA00023136"/>
    </source>
</evidence>
<name>A0AAV7AXZ9_ENGPU</name>
<dbReference type="Proteomes" id="UP000824782">
    <property type="component" value="Unassembled WGS sequence"/>
</dbReference>
<dbReference type="Pfam" id="PF08758">
    <property type="entry name" value="Cadherin_pro"/>
    <property type="match status" value="1"/>
</dbReference>
<comment type="caution">
    <text evidence="8">The sequence shown here is derived from an EMBL/GenBank/DDBJ whole genome shotgun (WGS) entry which is preliminary data.</text>
</comment>
<accession>A0AAV7AXZ9</accession>
<feature type="chain" id="PRO_5043944519" description="Cadherin prodomain domain-containing protein" evidence="6">
    <location>
        <begin position="47"/>
        <end position="155"/>
    </location>
</feature>
<keyword evidence="6" id="KW-0732">Signal</keyword>
<dbReference type="GO" id="GO:0005886">
    <property type="term" value="C:plasma membrane"/>
    <property type="evidence" value="ECO:0007669"/>
    <property type="project" value="UniProtKB-SubCell"/>
</dbReference>
<evidence type="ECO:0000313" key="8">
    <source>
        <dbReference type="EMBL" id="KAG8562963.1"/>
    </source>
</evidence>
<evidence type="ECO:0000256" key="2">
    <source>
        <dbReference type="ARBA" id="ARBA00022475"/>
    </source>
</evidence>
<gene>
    <name evidence="8" type="ORF">GDO81_015884</name>
</gene>
<dbReference type="GO" id="GO:0007155">
    <property type="term" value="P:cell adhesion"/>
    <property type="evidence" value="ECO:0007669"/>
    <property type="project" value="UniProtKB-KW"/>
</dbReference>
<dbReference type="AlphaFoldDB" id="A0AAV7AXZ9"/>
<evidence type="ECO:0000259" key="7">
    <source>
        <dbReference type="SMART" id="SM01055"/>
    </source>
</evidence>
<keyword evidence="3" id="KW-0130">Cell adhesion</keyword>
<dbReference type="InterPro" id="IPR015919">
    <property type="entry name" value="Cadherin-like_sf"/>
</dbReference>
<dbReference type="SMART" id="SM01055">
    <property type="entry name" value="Cadherin_pro"/>
    <property type="match status" value="1"/>
</dbReference>
<reference evidence="8" key="1">
    <citation type="thesis" date="2020" institute="ProQuest LLC" country="789 East Eisenhower Parkway, Ann Arbor, MI, USA">
        <title>Comparative Genomics and Chromosome Evolution.</title>
        <authorList>
            <person name="Mudd A.B."/>
        </authorList>
    </citation>
    <scope>NUCLEOTIDE SEQUENCE</scope>
    <source>
        <strain evidence="8">237g6f4</strain>
        <tissue evidence="8">Blood</tissue>
    </source>
</reference>